<name>K9DP29_9FIRM</name>
<feature type="transmembrane region" description="Helical" evidence="1">
    <location>
        <begin position="216"/>
        <end position="234"/>
    </location>
</feature>
<keyword evidence="1" id="KW-0472">Membrane</keyword>
<sequence>MSDDKINPTDPLVQQATKPSSAVHDLAQDVQQFTKPLSSAKEWAQSVNQTLTSPLIRNAWQQQEYDAYWAKVDEYEKAAFTLTNTQIDKLIWAVHDGKNTYASFKELVPALNSSTMNSYLCDDPEFLSEEPLGRTVRVFSPNRFKTAYFQFLDEPAEFVAPYEFKPEDTFDLSVAGDNRLAQLLQQRKSDELAEKSIAIAEASLKESRLATKNSDIAKYLAIVSVLIALAQFFFG</sequence>
<gene>
    <name evidence="2" type="ORF">HMPREF9282_00927</name>
</gene>
<dbReference type="PATRIC" id="fig|883156.3.peg.909"/>
<keyword evidence="1" id="KW-0812">Transmembrane</keyword>
<dbReference type="RefSeq" id="WP_006555814.1">
    <property type="nucleotide sequence ID" value="NZ_JH992936.1"/>
</dbReference>
<dbReference type="EMBL" id="AHAF01000003">
    <property type="protein sequence ID" value="EKU79130.1"/>
    <property type="molecule type" value="Genomic_DNA"/>
</dbReference>
<keyword evidence="3" id="KW-1185">Reference proteome</keyword>
<accession>K9DP29</accession>
<dbReference type="AlphaFoldDB" id="K9DP29"/>
<dbReference type="HOGENOM" id="CLU_1179800_0_0_9"/>
<evidence type="ECO:0000256" key="1">
    <source>
        <dbReference type="SAM" id="Phobius"/>
    </source>
</evidence>
<dbReference type="Proteomes" id="UP000009891">
    <property type="component" value="Unassembled WGS sequence"/>
</dbReference>
<keyword evidence="1" id="KW-1133">Transmembrane helix</keyword>
<protein>
    <submittedName>
        <fullName evidence="2">Uncharacterized protein</fullName>
    </submittedName>
</protein>
<evidence type="ECO:0000313" key="2">
    <source>
        <dbReference type="EMBL" id="EKU79130.1"/>
    </source>
</evidence>
<dbReference type="STRING" id="883156.HMPREF9282_00927"/>
<organism evidence="2 3">
    <name type="scientific">Veillonella seminalis ACS-216-V-Col6b</name>
    <dbReference type="NCBI Taxonomy" id="883156"/>
    <lineage>
        <taxon>Bacteria</taxon>
        <taxon>Bacillati</taxon>
        <taxon>Bacillota</taxon>
        <taxon>Negativicutes</taxon>
        <taxon>Veillonellales</taxon>
        <taxon>Veillonellaceae</taxon>
        <taxon>Veillonella</taxon>
    </lineage>
</organism>
<reference evidence="2 3" key="1">
    <citation type="submission" date="2012-09" db="EMBL/GenBank/DDBJ databases">
        <title>The Genome Sequence of Veillonella ratti ACS-216-V-COL6B.</title>
        <authorList>
            <consortium name="The Broad Institute Genome Sequencing Platform"/>
            <person name="Earl A."/>
            <person name="Ward D."/>
            <person name="Feldgarden M."/>
            <person name="Gevers D."/>
            <person name="Saerens B."/>
            <person name="Vaneechoutte M."/>
            <person name="Walker B."/>
            <person name="Young S.K."/>
            <person name="Zeng Q."/>
            <person name="Gargeya S."/>
            <person name="Fitzgerald M."/>
            <person name="Haas B."/>
            <person name="Abouelleil A."/>
            <person name="Alvarado L."/>
            <person name="Arachchi H.M."/>
            <person name="Berlin A."/>
            <person name="Chapman S.B."/>
            <person name="Goldberg J."/>
            <person name="Griggs A."/>
            <person name="Gujja S."/>
            <person name="Hansen M."/>
            <person name="Howarth C."/>
            <person name="Imamovic A."/>
            <person name="Larimer J."/>
            <person name="McCowen C."/>
            <person name="Montmayeur A."/>
            <person name="Murphy C."/>
            <person name="Neiman D."/>
            <person name="Pearson M."/>
            <person name="Priest M."/>
            <person name="Roberts A."/>
            <person name="Saif S."/>
            <person name="Shea T."/>
            <person name="Sisk P."/>
            <person name="Sykes S."/>
            <person name="Wortman J."/>
            <person name="Nusbaum C."/>
            <person name="Birren B."/>
        </authorList>
    </citation>
    <scope>NUCLEOTIDE SEQUENCE [LARGE SCALE GENOMIC DNA]</scope>
    <source>
        <strain evidence="2 3">ACS-216-V-Col6b</strain>
    </source>
</reference>
<proteinExistence type="predicted"/>
<evidence type="ECO:0000313" key="3">
    <source>
        <dbReference type="Proteomes" id="UP000009891"/>
    </source>
</evidence>
<comment type="caution">
    <text evidence="2">The sequence shown here is derived from an EMBL/GenBank/DDBJ whole genome shotgun (WGS) entry which is preliminary data.</text>
</comment>